<dbReference type="EMBL" id="CM018212">
    <property type="protein sequence ID" value="KAB2059869.1"/>
    <property type="molecule type" value="Genomic_DNA"/>
</dbReference>
<keyword evidence="1" id="KW-1133">Transmembrane helix</keyword>
<dbReference type="Proteomes" id="UP000327439">
    <property type="component" value="Chromosome A11"/>
</dbReference>
<organism evidence="2 3">
    <name type="scientific">Gossypium barbadense</name>
    <name type="common">Sea Island cotton</name>
    <name type="synonym">Hibiscus barbadensis</name>
    <dbReference type="NCBI Taxonomy" id="3634"/>
    <lineage>
        <taxon>Eukaryota</taxon>
        <taxon>Viridiplantae</taxon>
        <taxon>Streptophyta</taxon>
        <taxon>Embryophyta</taxon>
        <taxon>Tracheophyta</taxon>
        <taxon>Spermatophyta</taxon>
        <taxon>Magnoliopsida</taxon>
        <taxon>eudicotyledons</taxon>
        <taxon>Gunneridae</taxon>
        <taxon>Pentapetalae</taxon>
        <taxon>rosids</taxon>
        <taxon>malvids</taxon>
        <taxon>Malvales</taxon>
        <taxon>Malvaceae</taxon>
        <taxon>Malvoideae</taxon>
        <taxon>Gossypium</taxon>
    </lineage>
</organism>
<gene>
    <name evidence="2" type="ORF">ES319_A11G336900v1</name>
</gene>
<evidence type="ECO:0000256" key="1">
    <source>
        <dbReference type="SAM" id="Phobius"/>
    </source>
</evidence>
<evidence type="ECO:0000313" key="2">
    <source>
        <dbReference type="EMBL" id="KAB2059869.1"/>
    </source>
</evidence>
<accession>A0A5J5U0V4</accession>
<sequence length="83" mass="9589">MYGIISMQSTKIKCCNGSHKCQTRPRTPKKSMISFSCIINPHILTMIIYLLFNITVNHRTRNQISVHLIEKLSHFFITPQSVV</sequence>
<feature type="transmembrane region" description="Helical" evidence="1">
    <location>
        <begin position="32"/>
        <end position="52"/>
    </location>
</feature>
<reference evidence="3" key="1">
    <citation type="journal article" date="2020" name="Nat. Genet.">
        <title>Genomic diversifications of five Gossypium allopolyploid species and their impact on cotton improvement.</title>
        <authorList>
            <person name="Chen Z.J."/>
            <person name="Sreedasyam A."/>
            <person name="Ando A."/>
            <person name="Song Q."/>
            <person name="De Santiago L.M."/>
            <person name="Hulse-Kemp A.M."/>
            <person name="Ding M."/>
            <person name="Ye W."/>
            <person name="Kirkbride R.C."/>
            <person name="Jenkins J."/>
            <person name="Plott C."/>
            <person name="Lovell J."/>
            <person name="Lin Y.M."/>
            <person name="Vaughn R."/>
            <person name="Liu B."/>
            <person name="Simpson S."/>
            <person name="Scheffler B.E."/>
            <person name="Wen L."/>
            <person name="Saski C.A."/>
            <person name="Grover C.E."/>
            <person name="Hu G."/>
            <person name="Conover J.L."/>
            <person name="Carlson J.W."/>
            <person name="Shu S."/>
            <person name="Boston L.B."/>
            <person name="Williams M."/>
            <person name="Peterson D.G."/>
            <person name="McGee K."/>
            <person name="Jones D.C."/>
            <person name="Wendel J.F."/>
            <person name="Stelly D.M."/>
            <person name="Grimwood J."/>
            <person name="Schmutz J."/>
        </authorList>
    </citation>
    <scope>NUCLEOTIDE SEQUENCE [LARGE SCALE GENOMIC DNA]</scope>
    <source>
        <strain evidence="3">cv. 3-79</strain>
    </source>
</reference>
<keyword evidence="1" id="KW-0472">Membrane</keyword>
<evidence type="ECO:0000313" key="3">
    <source>
        <dbReference type="Proteomes" id="UP000327439"/>
    </source>
</evidence>
<name>A0A5J5U0V4_GOSBA</name>
<protein>
    <submittedName>
        <fullName evidence="2">Uncharacterized protein</fullName>
    </submittedName>
</protein>
<keyword evidence="1" id="KW-0812">Transmembrane</keyword>
<dbReference type="AlphaFoldDB" id="A0A5J5U0V4"/>
<proteinExistence type="predicted"/>
<keyword evidence="3" id="KW-1185">Reference proteome</keyword>